<comment type="caution">
    <text evidence="1">The sequence shown here is derived from an EMBL/GenBank/DDBJ whole genome shotgun (WGS) entry which is preliminary data.</text>
</comment>
<evidence type="ECO:0000313" key="1">
    <source>
        <dbReference type="EMBL" id="MBA0858916.1"/>
    </source>
</evidence>
<reference evidence="1 2" key="1">
    <citation type="journal article" date="2019" name="Genome Biol. Evol.">
        <title>Insights into the evolution of the New World diploid cottons (Gossypium, subgenus Houzingenia) based on genome sequencing.</title>
        <authorList>
            <person name="Grover C.E."/>
            <person name="Arick M.A. 2nd"/>
            <person name="Thrash A."/>
            <person name="Conover J.L."/>
            <person name="Sanders W.S."/>
            <person name="Peterson D.G."/>
            <person name="Frelichowski J.E."/>
            <person name="Scheffler J.A."/>
            <person name="Scheffler B.E."/>
            <person name="Wendel J.F."/>
        </authorList>
    </citation>
    <scope>NUCLEOTIDE SEQUENCE [LARGE SCALE GENOMIC DNA]</scope>
    <source>
        <strain evidence="1">1</strain>
        <tissue evidence="1">Leaf</tissue>
    </source>
</reference>
<dbReference type="AlphaFoldDB" id="A0A7J9LK35"/>
<name>A0A7J9LK35_GOSSC</name>
<gene>
    <name evidence="1" type="ORF">Goshw_001681</name>
</gene>
<accession>A0A7J9LK35</accession>
<keyword evidence="2" id="KW-1185">Reference proteome</keyword>
<evidence type="ECO:0000313" key="2">
    <source>
        <dbReference type="Proteomes" id="UP000593576"/>
    </source>
</evidence>
<proteinExistence type="predicted"/>
<dbReference type="Proteomes" id="UP000593576">
    <property type="component" value="Unassembled WGS sequence"/>
</dbReference>
<protein>
    <submittedName>
        <fullName evidence="1">Uncharacterized protein</fullName>
    </submittedName>
</protein>
<organism evidence="1 2">
    <name type="scientific">Gossypium schwendimanii</name>
    <name type="common">Cotton</name>
    <dbReference type="NCBI Taxonomy" id="34291"/>
    <lineage>
        <taxon>Eukaryota</taxon>
        <taxon>Viridiplantae</taxon>
        <taxon>Streptophyta</taxon>
        <taxon>Embryophyta</taxon>
        <taxon>Tracheophyta</taxon>
        <taxon>Spermatophyta</taxon>
        <taxon>Magnoliopsida</taxon>
        <taxon>eudicotyledons</taxon>
        <taxon>Gunneridae</taxon>
        <taxon>Pentapetalae</taxon>
        <taxon>rosids</taxon>
        <taxon>malvids</taxon>
        <taxon>Malvales</taxon>
        <taxon>Malvaceae</taxon>
        <taxon>Malvoideae</taxon>
        <taxon>Gossypium</taxon>
    </lineage>
</organism>
<sequence>MVTRLIDIFQVEARAMLEGLKIAWDVVFVRWKWRVIMLF</sequence>
<dbReference type="EMBL" id="JABFAF010000007">
    <property type="protein sequence ID" value="MBA0858916.1"/>
    <property type="molecule type" value="Genomic_DNA"/>
</dbReference>